<dbReference type="EMBL" id="QLLL01000007">
    <property type="protein sequence ID" value="RAJ01519.1"/>
    <property type="molecule type" value="Genomic_DNA"/>
</dbReference>
<dbReference type="Proteomes" id="UP000249547">
    <property type="component" value="Unassembled WGS sequence"/>
</dbReference>
<dbReference type="Gene3D" id="2.120.10.30">
    <property type="entry name" value="TolB, C-terminal domain"/>
    <property type="match status" value="1"/>
</dbReference>
<keyword evidence="1" id="KW-0732">Signal</keyword>
<organism evidence="2 3">
    <name type="scientific">Chitinophaga skermanii</name>
    <dbReference type="NCBI Taxonomy" id="331697"/>
    <lineage>
        <taxon>Bacteria</taxon>
        <taxon>Pseudomonadati</taxon>
        <taxon>Bacteroidota</taxon>
        <taxon>Chitinophagia</taxon>
        <taxon>Chitinophagales</taxon>
        <taxon>Chitinophagaceae</taxon>
        <taxon>Chitinophaga</taxon>
    </lineage>
</organism>
<name>A0A327QAF2_9BACT</name>
<sequence>MVPRCTITAKSLVMKKLLHFIVLLIVAQAAHAQVFTGLQHPESITGNTLFLYISDIGKELTPTAKDGDGAIVKADLNGNIIDRNIAKFPLHAPKGAAIVKGNLWIADIDCIKGLALGLGALIDSINFGKRVGATFLNDVVRRNDTSVFVTATDQGVIYELSLRKSKNIKALPIPVIAGINGIDYDPTTQRLAVNAMGNGEQKGGLYILYLQHQPIKIDTIPHVNGIFDGMQWVDAQHVLLSDWVDFSAPSGRLLKVNIQSGEAKVLKENDLPGPADIYYDKKNAQLWVPLMVTGHILKFNAGAPTNNIQQKQKE</sequence>
<evidence type="ECO:0000313" key="2">
    <source>
        <dbReference type="EMBL" id="RAJ01519.1"/>
    </source>
</evidence>
<feature type="signal peptide" evidence="1">
    <location>
        <begin position="1"/>
        <end position="32"/>
    </location>
</feature>
<protein>
    <recommendedName>
        <fullName evidence="4">Sugar lactone lactonase YvrE</fullName>
    </recommendedName>
</protein>
<keyword evidence="3" id="KW-1185">Reference proteome</keyword>
<reference evidence="2 3" key="1">
    <citation type="submission" date="2018-06" db="EMBL/GenBank/DDBJ databases">
        <title>Genomic Encyclopedia of Archaeal and Bacterial Type Strains, Phase II (KMG-II): from individual species to whole genera.</title>
        <authorList>
            <person name="Goeker M."/>
        </authorList>
    </citation>
    <scope>NUCLEOTIDE SEQUENCE [LARGE SCALE GENOMIC DNA]</scope>
    <source>
        <strain evidence="2 3">DSM 23857</strain>
    </source>
</reference>
<evidence type="ECO:0000256" key="1">
    <source>
        <dbReference type="SAM" id="SignalP"/>
    </source>
</evidence>
<feature type="chain" id="PRO_5016330113" description="Sugar lactone lactonase YvrE" evidence="1">
    <location>
        <begin position="33"/>
        <end position="314"/>
    </location>
</feature>
<evidence type="ECO:0000313" key="3">
    <source>
        <dbReference type="Proteomes" id="UP000249547"/>
    </source>
</evidence>
<evidence type="ECO:0008006" key="4">
    <source>
        <dbReference type="Google" id="ProtNLM"/>
    </source>
</evidence>
<accession>A0A327QAF2</accession>
<dbReference type="InterPro" id="IPR011042">
    <property type="entry name" value="6-blade_b-propeller_TolB-like"/>
</dbReference>
<proteinExistence type="predicted"/>
<dbReference type="AlphaFoldDB" id="A0A327QAF2"/>
<comment type="caution">
    <text evidence="2">The sequence shown here is derived from an EMBL/GenBank/DDBJ whole genome shotgun (WGS) entry which is preliminary data.</text>
</comment>
<dbReference type="SUPFAM" id="SSF63829">
    <property type="entry name" value="Calcium-dependent phosphotriesterase"/>
    <property type="match status" value="1"/>
</dbReference>
<gene>
    <name evidence="2" type="ORF">LX64_03734</name>
</gene>